<evidence type="ECO:0008006" key="3">
    <source>
        <dbReference type="Google" id="ProtNLM"/>
    </source>
</evidence>
<reference evidence="2" key="1">
    <citation type="submission" date="2015-11" db="EMBL/GenBank/DDBJ databases">
        <title>De novo transcriptome assembly of four potential Pierce s Disease insect vectors from Arizona vineyards.</title>
        <authorList>
            <person name="Tassone E.E."/>
        </authorList>
    </citation>
    <scope>NUCLEOTIDE SEQUENCE</scope>
</reference>
<name>A0A1B6HB71_9HEMI</name>
<protein>
    <recommendedName>
        <fullName evidence="3">Invertebrate defensins family profile domain-containing protein</fullName>
    </recommendedName>
</protein>
<dbReference type="EMBL" id="GECU01035864">
    <property type="protein sequence ID" value="JAS71842.1"/>
    <property type="molecule type" value="Transcribed_RNA"/>
</dbReference>
<dbReference type="AlphaFoldDB" id="A0A1B6HB71"/>
<organism evidence="2">
    <name type="scientific">Homalodisca liturata</name>
    <dbReference type="NCBI Taxonomy" id="320908"/>
    <lineage>
        <taxon>Eukaryota</taxon>
        <taxon>Metazoa</taxon>
        <taxon>Ecdysozoa</taxon>
        <taxon>Arthropoda</taxon>
        <taxon>Hexapoda</taxon>
        <taxon>Insecta</taxon>
        <taxon>Pterygota</taxon>
        <taxon>Neoptera</taxon>
        <taxon>Paraneoptera</taxon>
        <taxon>Hemiptera</taxon>
        <taxon>Auchenorrhyncha</taxon>
        <taxon>Membracoidea</taxon>
        <taxon>Cicadellidae</taxon>
        <taxon>Cicadellinae</taxon>
        <taxon>Proconiini</taxon>
        <taxon>Homalodisca</taxon>
    </lineage>
</organism>
<sequence>MYRSYLSVAMKFVLLFFLFSAAAGSRILLEEGSKDQESALDTEVTPIKGVKGWPREVCRCVCDVANSVWKFSKKCYGRVKRFCCNKSPRVGWQPMRQEEDMMDFNIGKQLVSDNNEDHNV</sequence>
<proteinExistence type="predicted"/>
<evidence type="ECO:0000313" key="2">
    <source>
        <dbReference type="EMBL" id="JAS71842.1"/>
    </source>
</evidence>
<evidence type="ECO:0000256" key="1">
    <source>
        <dbReference type="SAM" id="SignalP"/>
    </source>
</evidence>
<feature type="chain" id="PRO_5008584205" description="Invertebrate defensins family profile domain-containing protein" evidence="1">
    <location>
        <begin position="25"/>
        <end position="120"/>
    </location>
</feature>
<feature type="signal peptide" evidence="1">
    <location>
        <begin position="1"/>
        <end position="24"/>
    </location>
</feature>
<accession>A0A1B6HB71</accession>
<gene>
    <name evidence="2" type="ORF">g.31412</name>
</gene>
<keyword evidence="1" id="KW-0732">Signal</keyword>